<evidence type="ECO:0000256" key="2">
    <source>
        <dbReference type="ARBA" id="ARBA00022645"/>
    </source>
</evidence>
<keyword evidence="2" id="KW-0645">Protease</keyword>
<dbReference type="InterPro" id="IPR001460">
    <property type="entry name" value="PCN-bd_Tpept"/>
</dbReference>
<evidence type="ECO:0000256" key="4">
    <source>
        <dbReference type="SAM" id="MobiDB-lite"/>
    </source>
</evidence>
<dbReference type="GO" id="GO:0005886">
    <property type="term" value="C:plasma membrane"/>
    <property type="evidence" value="ECO:0007669"/>
    <property type="project" value="TreeGrafter"/>
</dbReference>
<dbReference type="PANTHER" id="PTHR30627:SF1">
    <property type="entry name" value="PEPTIDOGLYCAN D,D-TRANSPEPTIDASE FTSI"/>
    <property type="match status" value="1"/>
</dbReference>
<evidence type="ECO:0000256" key="5">
    <source>
        <dbReference type="SAM" id="Phobius"/>
    </source>
</evidence>
<dbReference type="GO" id="GO:0071555">
    <property type="term" value="P:cell wall organization"/>
    <property type="evidence" value="ECO:0007669"/>
    <property type="project" value="TreeGrafter"/>
</dbReference>
<dbReference type="Pfam" id="PF00905">
    <property type="entry name" value="Transpeptidase"/>
    <property type="match status" value="1"/>
</dbReference>
<dbReference type="HOGENOM" id="CLU_009289_6_2_5"/>
<dbReference type="SUPFAM" id="SSF56601">
    <property type="entry name" value="beta-lactamase/transpeptidase-like"/>
    <property type="match status" value="1"/>
</dbReference>
<organism evidence="8 9">
    <name type="scientific">Asticcacaulis biprosthecium C19</name>
    <dbReference type="NCBI Taxonomy" id="715226"/>
    <lineage>
        <taxon>Bacteria</taxon>
        <taxon>Pseudomonadati</taxon>
        <taxon>Pseudomonadota</taxon>
        <taxon>Alphaproteobacteria</taxon>
        <taxon>Caulobacterales</taxon>
        <taxon>Caulobacteraceae</taxon>
        <taxon>Asticcacaulis</taxon>
    </lineage>
</organism>
<keyword evidence="9" id="KW-1185">Reference proteome</keyword>
<keyword evidence="2" id="KW-0121">Carboxypeptidase</keyword>
<name>F4QHT1_9CAUL</name>
<dbReference type="InterPro" id="IPR036138">
    <property type="entry name" value="PBP_dimer_sf"/>
</dbReference>
<keyword evidence="5" id="KW-1133">Transmembrane helix</keyword>
<reference evidence="9" key="1">
    <citation type="submission" date="2011-03" db="EMBL/GenBank/DDBJ databases">
        <title>Draft genome sequence of Brevundimonas diminuta.</title>
        <authorList>
            <person name="Brown P.J.B."/>
            <person name="Buechlein A."/>
            <person name="Hemmerich C."/>
            <person name="Brun Y.V."/>
        </authorList>
    </citation>
    <scope>NUCLEOTIDE SEQUENCE [LARGE SCALE GENOMIC DNA]</scope>
    <source>
        <strain evidence="9">C19</strain>
    </source>
</reference>
<dbReference type="AlphaFoldDB" id="F4QHT1"/>
<dbReference type="GO" id="GO:0004180">
    <property type="term" value="F:carboxypeptidase activity"/>
    <property type="evidence" value="ECO:0007669"/>
    <property type="project" value="UniProtKB-KW"/>
</dbReference>
<dbReference type="InterPro" id="IPR005311">
    <property type="entry name" value="PBP_dimer"/>
</dbReference>
<feature type="region of interest" description="Disordered" evidence="4">
    <location>
        <begin position="472"/>
        <end position="492"/>
    </location>
</feature>
<dbReference type="Gene3D" id="3.40.710.10">
    <property type="entry name" value="DD-peptidase/beta-lactamase superfamily"/>
    <property type="match status" value="1"/>
</dbReference>
<keyword evidence="3 5" id="KW-0472">Membrane</keyword>
<dbReference type="InterPro" id="IPR012338">
    <property type="entry name" value="Beta-lactam/transpept-like"/>
</dbReference>
<dbReference type="EMBL" id="GL883077">
    <property type="protein sequence ID" value="EGF92818.1"/>
    <property type="molecule type" value="Genomic_DNA"/>
</dbReference>
<accession>F4QHT1</accession>
<feature type="region of interest" description="Disordered" evidence="4">
    <location>
        <begin position="562"/>
        <end position="584"/>
    </location>
</feature>
<evidence type="ECO:0000313" key="9">
    <source>
        <dbReference type="Proteomes" id="UP000006512"/>
    </source>
</evidence>
<feature type="domain" description="Penicillin-binding protein transpeptidase" evidence="6">
    <location>
        <begin position="249"/>
        <end position="549"/>
    </location>
</feature>
<dbReference type="OrthoDB" id="9789078at2"/>
<dbReference type="SUPFAM" id="SSF56519">
    <property type="entry name" value="Penicillin binding protein dimerisation domain"/>
    <property type="match status" value="1"/>
</dbReference>
<dbReference type="GO" id="GO:0008658">
    <property type="term" value="F:penicillin binding"/>
    <property type="evidence" value="ECO:0007669"/>
    <property type="project" value="InterPro"/>
</dbReference>
<dbReference type="Proteomes" id="UP000006512">
    <property type="component" value="Unassembled WGS sequence"/>
</dbReference>
<proteinExistence type="predicted"/>
<sequence>MRVSLFETTQSGFQWVADRVWKVEHAFERANASNKKATSTRMRIFAVLCGLGFAYAILMLFAARASLSGSPGNMAALSGEPNARAQLVDRNGQLLATDVNDYSLFVDPTDMTSEDRGMVRQALMQIFPNLPREDIAKVFGSGKRMLLTNNLKAIERERILNYGLPGISFEAQLVRDYPLGETGAAYIGMTKRGGEGMSGAEMALQDEIKQAALNNMPVALAMDLRVQGALENELRAVAIDQRAEDAIGIVTNVRTGEIIAMASWPEFDLNKPGAYTEQAKRNHAAVDRYELGSIFKAISVGIGLDTGTASMNSVYDARQPLVISGRKIHDDHAVNAFIGLEDVFIKSSNIGTGHLAMTAGAGNFTRYYEALGLFRSADTELTEPAAPLYPKKWTDLSLVQTAFGQGMAITPLSFAEAIGGLLNGGYRRPLTIKKYDGTSPIAGTRVFSAATSRTMLDLMRANVIKGTGSRANAPGLRVGGKTGTAQKPENGRYGSNRISSFAAVFPTDGPLDGDRYLVLVIFDSPQGGPSSSGLKTGGFVAAPVAGRVIDRVAPFLGVQRKEDKFTSAQWDKAPVAPEDATGEE</sequence>
<evidence type="ECO:0000256" key="3">
    <source>
        <dbReference type="ARBA" id="ARBA00023136"/>
    </source>
</evidence>
<evidence type="ECO:0000256" key="1">
    <source>
        <dbReference type="ARBA" id="ARBA00004370"/>
    </source>
</evidence>
<dbReference type="PANTHER" id="PTHR30627">
    <property type="entry name" value="PEPTIDOGLYCAN D,D-TRANSPEPTIDASE"/>
    <property type="match status" value="1"/>
</dbReference>
<dbReference type="Gene3D" id="3.30.450.330">
    <property type="match status" value="1"/>
</dbReference>
<gene>
    <name evidence="8" type="ORF">ABI_12560</name>
</gene>
<protein>
    <submittedName>
        <fullName evidence="8">Penicillin-binding protein 2</fullName>
    </submittedName>
</protein>
<dbReference type="RefSeq" id="WP_006272000.1">
    <property type="nucleotide sequence ID" value="NZ_GL883077.1"/>
</dbReference>
<keyword evidence="2" id="KW-0378">Hydrolase</keyword>
<feature type="domain" description="Penicillin-binding protein dimerisation" evidence="7">
    <location>
        <begin position="83"/>
        <end position="192"/>
    </location>
</feature>
<evidence type="ECO:0000259" key="7">
    <source>
        <dbReference type="Pfam" id="PF03717"/>
    </source>
</evidence>
<feature type="transmembrane region" description="Helical" evidence="5">
    <location>
        <begin position="44"/>
        <end position="63"/>
    </location>
</feature>
<dbReference type="Pfam" id="PF03717">
    <property type="entry name" value="PBP_dimer"/>
    <property type="match status" value="1"/>
</dbReference>
<keyword evidence="5" id="KW-0812">Transmembrane</keyword>
<comment type="subcellular location">
    <subcellularLocation>
        <location evidence="1">Membrane</location>
    </subcellularLocation>
</comment>
<dbReference type="Gene3D" id="3.90.1310.10">
    <property type="entry name" value="Penicillin-binding protein 2a (Domain 2)"/>
    <property type="match status" value="1"/>
</dbReference>
<evidence type="ECO:0000259" key="6">
    <source>
        <dbReference type="Pfam" id="PF00905"/>
    </source>
</evidence>
<evidence type="ECO:0000313" key="8">
    <source>
        <dbReference type="EMBL" id="EGF92818.1"/>
    </source>
</evidence>
<dbReference type="InterPro" id="IPR050515">
    <property type="entry name" value="Beta-lactam/transpept"/>
</dbReference>
<dbReference type="eggNOG" id="COG0768">
    <property type="taxonomic scope" value="Bacteria"/>
</dbReference>
<dbReference type="STRING" id="715226.ABI_12560"/>